<keyword evidence="1" id="KW-0732">Signal</keyword>
<evidence type="ECO:0000256" key="1">
    <source>
        <dbReference type="SAM" id="SignalP"/>
    </source>
</evidence>
<gene>
    <name evidence="2" type="ORF">QYM36_009718</name>
</gene>
<sequence length="77" mass="8617">MAVFNAGRPLQVIFIILLILPKVGDDAPLMKDSDYERCMEGVNEEGLVVFKCMDGDDKDMTIDELTTNYTPFATIID</sequence>
<comment type="caution">
    <text evidence="2">The sequence shown here is derived from an EMBL/GenBank/DDBJ whole genome shotgun (WGS) entry which is preliminary data.</text>
</comment>
<protein>
    <submittedName>
        <fullName evidence="2">Uncharacterized protein</fullName>
    </submittedName>
</protein>
<dbReference type="AlphaFoldDB" id="A0AA88L5W2"/>
<evidence type="ECO:0000313" key="2">
    <source>
        <dbReference type="EMBL" id="KAK2713921.1"/>
    </source>
</evidence>
<dbReference type="EMBL" id="JAVRJZ010000014">
    <property type="protein sequence ID" value="KAK2713921.1"/>
    <property type="molecule type" value="Genomic_DNA"/>
</dbReference>
<reference evidence="2" key="1">
    <citation type="submission" date="2023-07" db="EMBL/GenBank/DDBJ databases">
        <title>Chromosome-level genome assembly of Artemia franciscana.</title>
        <authorList>
            <person name="Jo E."/>
        </authorList>
    </citation>
    <scope>NUCLEOTIDE SEQUENCE</scope>
    <source>
        <tissue evidence="2">Whole body</tissue>
    </source>
</reference>
<feature type="chain" id="PRO_5041637012" evidence="1">
    <location>
        <begin position="27"/>
        <end position="77"/>
    </location>
</feature>
<feature type="signal peptide" evidence="1">
    <location>
        <begin position="1"/>
        <end position="26"/>
    </location>
</feature>
<name>A0AA88L5W2_ARTSF</name>
<accession>A0AA88L5W2</accession>
<organism evidence="2 3">
    <name type="scientific">Artemia franciscana</name>
    <name type="common">Brine shrimp</name>
    <name type="synonym">Artemia sanfranciscana</name>
    <dbReference type="NCBI Taxonomy" id="6661"/>
    <lineage>
        <taxon>Eukaryota</taxon>
        <taxon>Metazoa</taxon>
        <taxon>Ecdysozoa</taxon>
        <taxon>Arthropoda</taxon>
        <taxon>Crustacea</taxon>
        <taxon>Branchiopoda</taxon>
        <taxon>Anostraca</taxon>
        <taxon>Artemiidae</taxon>
        <taxon>Artemia</taxon>
    </lineage>
</organism>
<keyword evidence="3" id="KW-1185">Reference proteome</keyword>
<dbReference type="Proteomes" id="UP001187531">
    <property type="component" value="Unassembled WGS sequence"/>
</dbReference>
<proteinExistence type="predicted"/>
<evidence type="ECO:0000313" key="3">
    <source>
        <dbReference type="Proteomes" id="UP001187531"/>
    </source>
</evidence>